<evidence type="ECO:0000313" key="2">
    <source>
        <dbReference type="Ensembl" id="ENSCINP00000025755.2"/>
    </source>
</evidence>
<dbReference type="GeneID" id="101242311"/>
<dbReference type="Ensembl" id="ENSCINT00000026001.2">
    <property type="protein sequence ID" value="ENSCINP00000025755.2"/>
    <property type="gene ID" value="ENSCING00000014178.2"/>
</dbReference>
<accession>F7A7S9</accession>
<dbReference type="Proteomes" id="UP000008144">
    <property type="component" value="Chromosome 12"/>
</dbReference>
<dbReference type="KEGG" id="cin:101242311"/>
<dbReference type="AlphaFoldDB" id="F7A7S9"/>
<sequence length="128" mass="14141">MLLAIYFSVLVLLIKATSGLRCYDCQDRVINGSHVDPTCVNPTGLNSSRICYNGELYCITTTSQYQNTITRNCSASKSTSECRDVVGYRTCVTSCQTDLCNNFTVAVPNSLVISICCIILVMSETLRW</sequence>
<dbReference type="InParanoid" id="F7A7S9"/>
<proteinExistence type="predicted"/>
<gene>
    <name evidence="2" type="primary">LOC101242311</name>
</gene>
<feature type="chain" id="PRO_5014090483" evidence="1">
    <location>
        <begin position="20"/>
        <end position="128"/>
    </location>
</feature>
<name>F7A7S9_CIOIN</name>
<evidence type="ECO:0000313" key="3">
    <source>
        <dbReference type="Proteomes" id="UP000008144"/>
    </source>
</evidence>
<reference evidence="2" key="4">
    <citation type="submission" date="2025-09" db="UniProtKB">
        <authorList>
            <consortium name="Ensembl"/>
        </authorList>
    </citation>
    <scope>IDENTIFICATION</scope>
</reference>
<reference evidence="2" key="3">
    <citation type="submission" date="2025-08" db="UniProtKB">
        <authorList>
            <consortium name="Ensembl"/>
        </authorList>
    </citation>
    <scope>IDENTIFICATION</scope>
</reference>
<dbReference type="EMBL" id="EAAA01001004">
    <property type="status" value="NOT_ANNOTATED_CDS"/>
    <property type="molecule type" value="Genomic_DNA"/>
</dbReference>
<keyword evidence="3" id="KW-1185">Reference proteome</keyword>
<dbReference type="RefSeq" id="XP_004226736.1">
    <property type="nucleotide sequence ID" value="XM_004226688.4"/>
</dbReference>
<protein>
    <submittedName>
        <fullName evidence="2">Uncharacterized LOC101242311</fullName>
    </submittedName>
</protein>
<evidence type="ECO:0000256" key="1">
    <source>
        <dbReference type="SAM" id="SignalP"/>
    </source>
</evidence>
<organism evidence="2 3">
    <name type="scientific">Ciona intestinalis</name>
    <name type="common">Transparent sea squirt</name>
    <name type="synonym">Ascidia intestinalis</name>
    <dbReference type="NCBI Taxonomy" id="7719"/>
    <lineage>
        <taxon>Eukaryota</taxon>
        <taxon>Metazoa</taxon>
        <taxon>Chordata</taxon>
        <taxon>Tunicata</taxon>
        <taxon>Ascidiacea</taxon>
        <taxon>Phlebobranchia</taxon>
        <taxon>Cionidae</taxon>
        <taxon>Ciona</taxon>
    </lineage>
</organism>
<feature type="signal peptide" evidence="1">
    <location>
        <begin position="1"/>
        <end position="19"/>
    </location>
</feature>
<dbReference type="OrthoDB" id="8188641at2759"/>
<reference evidence="2" key="2">
    <citation type="journal article" date="2008" name="Genome Biol.">
        <title>Improved genome assembly and evidence-based global gene model set for the chordate Ciona intestinalis: new insight into intron and operon populations.</title>
        <authorList>
            <person name="Satou Y."/>
            <person name="Mineta K."/>
            <person name="Ogasawara M."/>
            <person name="Sasakura Y."/>
            <person name="Shoguchi E."/>
            <person name="Ueno K."/>
            <person name="Yamada L."/>
            <person name="Matsumoto J."/>
            <person name="Wasserscheid J."/>
            <person name="Dewar K."/>
            <person name="Wiley G.B."/>
            <person name="Macmil S.L."/>
            <person name="Roe B.A."/>
            <person name="Zeller R.W."/>
            <person name="Hastings K.E."/>
            <person name="Lemaire P."/>
            <person name="Lindquist E."/>
            <person name="Endo T."/>
            <person name="Hotta K."/>
            <person name="Inaba K."/>
        </authorList>
    </citation>
    <scope>NUCLEOTIDE SEQUENCE [LARGE SCALE GENOMIC DNA]</scope>
    <source>
        <strain evidence="2">wild type</strain>
    </source>
</reference>
<keyword evidence="1" id="KW-0732">Signal</keyword>
<dbReference type="HOGENOM" id="CLU_1958784_0_0_1"/>
<accession>A0A1W2WKJ9</accession>
<reference evidence="3" key="1">
    <citation type="journal article" date="2002" name="Science">
        <title>The draft genome of Ciona intestinalis: insights into chordate and vertebrate origins.</title>
        <authorList>
            <person name="Dehal P."/>
            <person name="Satou Y."/>
            <person name="Campbell R.K."/>
            <person name="Chapman J."/>
            <person name="Degnan B."/>
            <person name="De Tomaso A."/>
            <person name="Davidson B."/>
            <person name="Di Gregorio A."/>
            <person name="Gelpke M."/>
            <person name="Goodstein D.M."/>
            <person name="Harafuji N."/>
            <person name="Hastings K.E."/>
            <person name="Ho I."/>
            <person name="Hotta K."/>
            <person name="Huang W."/>
            <person name="Kawashima T."/>
            <person name="Lemaire P."/>
            <person name="Martinez D."/>
            <person name="Meinertzhagen I.A."/>
            <person name="Necula S."/>
            <person name="Nonaka M."/>
            <person name="Putnam N."/>
            <person name="Rash S."/>
            <person name="Saiga H."/>
            <person name="Satake M."/>
            <person name="Terry A."/>
            <person name="Yamada L."/>
            <person name="Wang H.G."/>
            <person name="Awazu S."/>
            <person name="Azumi K."/>
            <person name="Boore J."/>
            <person name="Branno M."/>
            <person name="Chin-Bow S."/>
            <person name="DeSantis R."/>
            <person name="Doyle S."/>
            <person name="Francino P."/>
            <person name="Keys D.N."/>
            <person name="Haga S."/>
            <person name="Hayashi H."/>
            <person name="Hino K."/>
            <person name="Imai K.S."/>
            <person name="Inaba K."/>
            <person name="Kano S."/>
            <person name="Kobayashi K."/>
            <person name="Kobayashi M."/>
            <person name="Lee B.I."/>
            <person name="Makabe K.W."/>
            <person name="Manohar C."/>
            <person name="Matassi G."/>
            <person name="Medina M."/>
            <person name="Mochizuki Y."/>
            <person name="Mount S."/>
            <person name="Morishita T."/>
            <person name="Miura S."/>
            <person name="Nakayama A."/>
            <person name="Nishizaka S."/>
            <person name="Nomoto H."/>
            <person name="Ohta F."/>
            <person name="Oishi K."/>
            <person name="Rigoutsos I."/>
            <person name="Sano M."/>
            <person name="Sasaki A."/>
            <person name="Sasakura Y."/>
            <person name="Shoguchi E."/>
            <person name="Shin-i T."/>
            <person name="Spagnuolo A."/>
            <person name="Stainier D."/>
            <person name="Suzuki M.M."/>
            <person name="Tassy O."/>
            <person name="Takatori N."/>
            <person name="Tokuoka M."/>
            <person name="Yagi K."/>
            <person name="Yoshizaki F."/>
            <person name="Wada S."/>
            <person name="Zhang C."/>
            <person name="Hyatt P.D."/>
            <person name="Larimer F."/>
            <person name="Detter C."/>
            <person name="Doggett N."/>
            <person name="Glavina T."/>
            <person name="Hawkins T."/>
            <person name="Richardson P."/>
            <person name="Lucas S."/>
            <person name="Kohara Y."/>
            <person name="Levine M."/>
            <person name="Satoh N."/>
            <person name="Rokhsar D.S."/>
        </authorList>
    </citation>
    <scope>NUCLEOTIDE SEQUENCE [LARGE SCALE GENOMIC DNA]</scope>
</reference>